<dbReference type="InterPro" id="IPR043726">
    <property type="entry name" value="LiaI-LiaF-like_TM1"/>
</dbReference>
<evidence type="ECO:0000256" key="1">
    <source>
        <dbReference type="SAM" id="Phobius"/>
    </source>
</evidence>
<organism evidence="3 4">
    <name type="scientific">Aquibacillus salsiterrae</name>
    <dbReference type="NCBI Taxonomy" id="2950439"/>
    <lineage>
        <taxon>Bacteria</taxon>
        <taxon>Bacillati</taxon>
        <taxon>Bacillota</taxon>
        <taxon>Bacilli</taxon>
        <taxon>Bacillales</taxon>
        <taxon>Bacillaceae</taxon>
        <taxon>Aquibacillus</taxon>
    </lineage>
</organism>
<dbReference type="AlphaFoldDB" id="A0A9X4AF50"/>
<feature type="transmembrane region" description="Helical" evidence="1">
    <location>
        <begin position="85"/>
        <end position="101"/>
    </location>
</feature>
<name>A0A9X4AF50_9BACI</name>
<gene>
    <name evidence="3" type="ORF">NC799_02025</name>
</gene>
<evidence type="ECO:0000313" key="3">
    <source>
        <dbReference type="EMBL" id="MDC3415688.1"/>
    </source>
</evidence>
<feature type="domain" description="LiaI-LiaF-like transmembrane region" evidence="2">
    <location>
        <begin position="7"/>
        <end position="47"/>
    </location>
</feature>
<dbReference type="Pfam" id="PF18917">
    <property type="entry name" value="LiaI-LiaF-like_TM1"/>
    <property type="match status" value="1"/>
</dbReference>
<dbReference type="Proteomes" id="UP001145069">
    <property type="component" value="Unassembled WGS sequence"/>
</dbReference>
<sequence>MKNQNSFIGYLLIGIGAFYLLKELRVPILTDFYSWPTLLIVIGISFLLHSYLAKEYGNLFIGVLLLGLGIHFHALNQYPFWIDDWGMYTLIVGVAFFISYLKTKSGLFPGLILLAISFFALFASNKPNWFNWINQFVEMAIRFWPVVLVLIGVYLLVKKK</sequence>
<evidence type="ECO:0000313" key="4">
    <source>
        <dbReference type="Proteomes" id="UP001145069"/>
    </source>
</evidence>
<feature type="transmembrane region" description="Helical" evidence="1">
    <location>
        <begin position="59"/>
        <end position="79"/>
    </location>
</feature>
<keyword evidence="1" id="KW-1133">Transmembrane helix</keyword>
<feature type="transmembrane region" description="Helical" evidence="1">
    <location>
        <begin position="7"/>
        <end position="26"/>
    </location>
</feature>
<reference evidence="3" key="1">
    <citation type="submission" date="2022-06" db="EMBL/GenBank/DDBJ databases">
        <title>Aquibacillus sp. a new bacterium isolated from soil saline samples.</title>
        <authorList>
            <person name="Galisteo C."/>
            <person name="De La Haba R."/>
            <person name="Sanchez-Porro C."/>
            <person name="Ventosa A."/>
        </authorList>
    </citation>
    <scope>NUCLEOTIDE SEQUENCE</scope>
    <source>
        <strain evidence="3">3ASR75-54</strain>
    </source>
</reference>
<evidence type="ECO:0000259" key="2">
    <source>
        <dbReference type="Pfam" id="PF18917"/>
    </source>
</evidence>
<feature type="transmembrane region" description="Helical" evidence="1">
    <location>
        <begin position="32"/>
        <end position="52"/>
    </location>
</feature>
<keyword evidence="1" id="KW-0472">Membrane</keyword>
<keyword evidence="4" id="KW-1185">Reference proteome</keyword>
<feature type="transmembrane region" description="Helical" evidence="1">
    <location>
        <begin position="106"/>
        <end position="124"/>
    </location>
</feature>
<dbReference type="RefSeq" id="WP_272444647.1">
    <property type="nucleotide sequence ID" value="NZ_JAMQKC010000001.1"/>
</dbReference>
<accession>A0A9X4AF50</accession>
<comment type="caution">
    <text evidence="3">The sequence shown here is derived from an EMBL/GenBank/DDBJ whole genome shotgun (WGS) entry which is preliminary data.</text>
</comment>
<dbReference type="EMBL" id="JAMQKC010000001">
    <property type="protein sequence ID" value="MDC3415688.1"/>
    <property type="molecule type" value="Genomic_DNA"/>
</dbReference>
<keyword evidence="1" id="KW-0812">Transmembrane</keyword>
<protein>
    <submittedName>
        <fullName evidence="3">DUF5668 domain-containing protein</fullName>
    </submittedName>
</protein>
<feature type="transmembrane region" description="Helical" evidence="1">
    <location>
        <begin position="136"/>
        <end position="157"/>
    </location>
</feature>
<proteinExistence type="predicted"/>